<evidence type="ECO:0000313" key="4">
    <source>
        <dbReference type="Proteomes" id="UP000006272"/>
    </source>
</evidence>
<feature type="transmembrane region" description="Helical" evidence="1">
    <location>
        <begin position="216"/>
        <end position="235"/>
    </location>
</feature>
<dbReference type="EMBL" id="ALAO01000063">
    <property type="protein sequence ID" value="EKO40559.1"/>
    <property type="molecule type" value="Genomic_DNA"/>
</dbReference>
<dbReference type="InterPro" id="IPR050879">
    <property type="entry name" value="Acyltransferase_3"/>
</dbReference>
<dbReference type="GO" id="GO:0016020">
    <property type="term" value="C:membrane"/>
    <property type="evidence" value="ECO:0007669"/>
    <property type="project" value="TreeGrafter"/>
</dbReference>
<keyword evidence="1" id="KW-1133">Transmembrane helix</keyword>
<proteinExistence type="predicted"/>
<evidence type="ECO:0000313" key="3">
    <source>
        <dbReference type="EMBL" id="EKO40559.1"/>
    </source>
</evidence>
<feature type="transmembrane region" description="Helical" evidence="1">
    <location>
        <begin position="88"/>
        <end position="106"/>
    </location>
</feature>
<dbReference type="GO" id="GO:0016747">
    <property type="term" value="F:acyltransferase activity, transferring groups other than amino-acyl groups"/>
    <property type="evidence" value="ECO:0007669"/>
    <property type="project" value="InterPro"/>
</dbReference>
<evidence type="ECO:0000256" key="1">
    <source>
        <dbReference type="SAM" id="Phobius"/>
    </source>
</evidence>
<comment type="caution">
    <text evidence="3">The sequence shown here is derived from an EMBL/GenBank/DDBJ whole genome shotgun (WGS) entry which is preliminary data.</text>
</comment>
<dbReference type="AlphaFoldDB" id="K6GHL1"/>
<feature type="transmembrane region" description="Helical" evidence="1">
    <location>
        <begin position="46"/>
        <end position="67"/>
    </location>
</feature>
<name>K6GHL1_9BACT</name>
<feature type="domain" description="Acyltransferase 3" evidence="2">
    <location>
        <begin position="18"/>
        <end position="317"/>
    </location>
</feature>
<feature type="transmembrane region" description="Helical" evidence="1">
    <location>
        <begin position="282"/>
        <end position="301"/>
    </location>
</feature>
<feature type="transmembrane region" description="Helical" evidence="1">
    <location>
        <begin position="241"/>
        <end position="262"/>
    </location>
</feature>
<dbReference type="PATRIC" id="fig|1206767.3.peg.676"/>
<dbReference type="PANTHER" id="PTHR23028">
    <property type="entry name" value="ACETYLTRANSFERASE"/>
    <property type="match status" value="1"/>
</dbReference>
<sequence length="353" mass="38279">MNTTMPQQTPAARDTTAALRGIAILIVLLSHFLTNFVVSHDRFGHAGNAAVALFFIASGYGNAWSLTKRHAGGCFCLRDFYRDRFFRLYPLYWLALGCIWASTKAAPDVWAISGVKTPYWFVGAIIQCAAVAPFLYDILRRVGPWRFSLGLFGLLAAATAAAAWLPEDIRAIVFSNILTYRNIVFGHIGFFGIGLVLAFLPFAGSKARPATTSRRAKALGLLALAGLAPGLVVLGEPKAPLAASLAGLGLAALCTAFTVLFLSGRARLPLARAVAFLGRNSYALYLFEPSYFWAMASLGFNPWTTTGRFWCVLAMPVFALFCQTAESLVGWLSRRPIFRFKAGSCPAVPTSRS</sequence>
<keyword evidence="1" id="KW-0812">Transmembrane</keyword>
<dbReference type="Proteomes" id="UP000006272">
    <property type="component" value="Unassembled WGS sequence"/>
</dbReference>
<dbReference type="GO" id="GO:0000271">
    <property type="term" value="P:polysaccharide biosynthetic process"/>
    <property type="evidence" value="ECO:0007669"/>
    <property type="project" value="TreeGrafter"/>
</dbReference>
<feature type="transmembrane region" description="Helical" evidence="1">
    <location>
        <begin position="307"/>
        <end position="332"/>
    </location>
</feature>
<dbReference type="PANTHER" id="PTHR23028:SF53">
    <property type="entry name" value="ACYL_TRANSF_3 DOMAIN-CONTAINING PROTEIN"/>
    <property type="match status" value="1"/>
</dbReference>
<accession>K6GHL1</accession>
<protein>
    <submittedName>
        <fullName evidence="3">Putative acyltransferase</fullName>
    </submittedName>
</protein>
<keyword evidence="3" id="KW-0808">Transferase</keyword>
<feature type="transmembrane region" description="Helical" evidence="1">
    <location>
        <begin position="118"/>
        <end position="136"/>
    </location>
</feature>
<evidence type="ECO:0000259" key="2">
    <source>
        <dbReference type="Pfam" id="PF01757"/>
    </source>
</evidence>
<dbReference type="InterPro" id="IPR002656">
    <property type="entry name" value="Acyl_transf_3_dom"/>
</dbReference>
<feature type="transmembrane region" description="Helical" evidence="1">
    <location>
        <begin position="21"/>
        <end position="40"/>
    </location>
</feature>
<gene>
    <name evidence="3" type="ORF">B193_0714</name>
</gene>
<keyword evidence="3" id="KW-0012">Acyltransferase</keyword>
<feature type="transmembrane region" description="Helical" evidence="1">
    <location>
        <begin position="148"/>
        <end position="165"/>
    </location>
</feature>
<dbReference type="Pfam" id="PF01757">
    <property type="entry name" value="Acyl_transf_3"/>
    <property type="match status" value="1"/>
</dbReference>
<keyword evidence="1" id="KW-0472">Membrane</keyword>
<organism evidence="3 4">
    <name type="scientific">Solidesulfovibrio magneticus str. Maddingley MBC34</name>
    <dbReference type="NCBI Taxonomy" id="1206767"/>
    <lineage>
        <taxon>Bacteria</taxon>
        <taxon>Pseudomonadati</taxon>
        <taxon>Thermodesulfobacteriota</taxon>
        <taxon>Desulfovibrionia</taxon>
        <taxon>Desulfovibrionales</taxon>
        <taxon>Desulfovibrionaceae</taxon>
        <taxon>Solidesulfovibrio</taxon>
    </lineage>
</organism>
<feature type="transmembrane region" description="Helical" evidence="1">
    <location>
        <begin position="185"/>
        <end position="204"/>
    </location>
</feature>
<reference evidence="3 4" key="1">
    <citation type="submission" date="2012-07" db="EMBL/GenBank/DDBJ databases">
        <title>Draft genome sequence of Desulfovibrio magneticus str. Maddingley MBC34 obtained from a metagenomic sequence of a methanogenic enrichment isolated from coal-seam formation water in Victoria, Australia.</title>
        <authorList>
            <person name="Greenfield P."/>
            <person name="Hendry P."/>
            <person name="Li D."/>
            <person name="Rosewarne C.P."/>
            <person name="Tran-Dinh N."/>
            <person name="Elbourne L.D.H."/>
            <person name="Paulsen I.T."/>
            <person name="Midgley D.J."/>
        </authorList>
    </citation>
    <scope>NUCLEOTIDE SEQUENCE [LARGE SCALE GENOMIC DNA]</scope>
    <source>
        <strain evidence="4">Maddingley MBC34</strain>
    </source>
</reference>